<feature type="region of interest" description="Disordered" evidence="1">
    <location>
        <begin position="25"/>
        <end position="44"/>
    </location>
</feature>
<organism evidence="2 3">
    <name type="scientific">Fusarium falciforme</name>
    <dbReference type="NCBI Taxonomy" id="195108"/>
    <lineage>
        <taxon>Eukaryota</taxon>
        <taxon>Fungi</taxon>
        <taxon>Dikarya</taxon>
        <taxon>Ascomycota</taxon>
        <taxon>Pezizomycotina</taxon>
        <taxon>Sordariomycetes</taxon>
        <taxon>Hypocreomycetidae</taxon>
        <taxon>Hypocreales</taxon>
        <taxon>Nectriaceae</taxon>
        <taxon>Fusarium</taxon>
        <taxon>Fusarium solani species complex</taxon>
    </lineage>
</organism>
<keyword evidence="3" id="KW-1185">Reference proteome</keyword>
<evidence type="ECO:0000313" key="2">
    <source>
        <dbReference type="EMBL" id="KAJ4196440.1"/>
    </source>
</evidence>
<dbReference type="EMBL" id="JAOQAV010000002">
    <property type="protein sequence ID" value="KAJ4196440.1"/>
    <property type="molecule type" value="Genomic_DNA"/>
</dbReference>
<feature type="compositionally biased region" description="Low complexity" evidence="1">
    <location>
        <begin position="160"/>
        <end position="171"/>
    </location>
</feature>
<gene>
    <name evidence="2" type="ORF">NW755_001226</name>
</gene>
<feature type="compositionally biased region" description="Low complexity" evidence="1">
    <location>
        <begin position="130"/>
        <end position="143"/>
    </location>
</feature>
<feature type="compositionally biased region" description="Basic residues" evidence="1">
    <location>
        <begin position="113"/>
        <end position="122"/>
    </location>
</feature>
<protein>
    <submittedName>
        <fullName evidence="2">Uncharacterized protein</fullName>
    </submittedName>
</protein>
<reference evidence="2" key="1">
    <citation type="submission" date="2022-09" db="EMBL/GenBank/DDBJ databases">
        <title>Fusarium specimens isolated from Avocado Roots.</title>
        <authorList>
            <person name="Stajich J."/>
            <person name="Roper C."/>
            <person name="Heimlech-Rivalta G."/>
        </authorList>
    </citation>
    <scope>NUCLEOTIDE SEQUENCE</scope>
    <source>
        <strain evidence="2">A02</strain>
    </source>
</reference>
<name>A0A9W8V7A7_9HYPO</name>
<proteinExistence type="predicted"/>
<feature type="compositionally biased region" description="Basic and acidic residues" evidence="1">
    <location>
        <begin position="175"/>
        <end position="185"/>
    </location>
</feature>
<dbReference type="CDD" id="cd19757">
    <property type="entry name" value="Bbox1"/>
    <property type="match status" value="1"/>
</dbReference>
<dbReference type="Proteomes" id="UP001152087">
    <property type="component" value="Unassembled WGS sequence"/>
</dbReference>
<evidence type="ECO:0000256" key="1">
    <source>
        <dbReference type="SAM" id="MobiDB-lite"/>
    </source>
</evidence>
<comment type="caution">
    <text evidence="2">The sequence shown here is derived from an EMBL/GenBank/DDBJ whole genome shotgun (WGS) entry which is preliminary data.</text>
</comment>
<sequence length="444" mass="49007">MREDTPEAVNSPADTIIMDMELDRQSSHTVEAATDGPANPEWEESASPMLHATWTSTTTAMAKCDFCQRGSRGTLQQCRDCGLSICQECFDAGRLDRRHQLDADRVDWNQHNKSGRALKNRASRATPRFASSSAAVSAGTSAAPQSQERRQFGGVTPRDTASPSNSAPSTPERSSIGERFDHTPQGERGGPVTIRDYHGNNGYTHIQPHVSSAIEQTETENNWNYQFSQPPGQHRGYLNGSSSYHDVALASSEDPSSWNNAFSQLPAQHQQDHQGSSAYHSSAPATSENPNLWNDMFDQPQTGHQYDQMQSSQNSSASSDHSEWRQSAQSSSAYYVNQPAYYDQQQPTANLPMPSHQVLPSSWQPHGSPYTAASGSGLYYPDLSNYTLVSIAVAPASFPQSPSRARSTPRVLPDMDMPFFMSPYALQHEPAGPPRRYEDYFDLH</sequence>
<accession>A0A9W8V7A7</accession>
<feature type="region of interest" description="Disordered" evidence="1">
    <location>
        <begin position="112"/>
        <end position="205"/>
    </location>
</feature>
<feature type="compositionally biased region" description="Low complexity" evidence="1">
    <location>
        <begin position="308"/>
        <end position="319"/>
    </location>
</feature>
<dbReference type="AlphaFoldDB" id="A0A9W8V7A7"/>
<feature type="region of interest" description="Disordered" evidence="1">
    <location>
        <begin position="266"/>
        <end position="330"/>
    </location>
</feature>
<feature type="compositionally biased region" description="Polar residues" evidence="1">
    <location>
        <begin position="266"/>
        <end position="292"/>
    </location>
</feature>
<evidence type="ECO:0000313" key="3">
    <source>
        <dbReference type="Proteomes" id="UP001152087"/>
    </source>
</evidence>